<protein>
    <submittedName>
        <fullName evidence="2">Uncharacterized protein</fullName>
    </submittedName>
</protein>
<feature type="coiled-coil region" evidence="1">
    <location>
        <begin position="211"/>
        <end position="238"/>
    </location>
</feature>
<accession>A0A9P5NKG8</accession>
<sequence length="312" mass="35947">MCCRLNSGSVTSHHYHFSMDAFPYSERKQLFIEKRKAFKQNPQSQGDLKAYECGDNQHNFTVLKGLIPLSLVGKKTPGGSHVWEKSDTFFTDYKENHPDQILSESDESYVIGNLASHDTRQYLAKWDPEGKDRTATAGMSYMHLLVIPKKRIYNAVALDDTHIIDEMMRHFHHFWSTPESADKIIACLDMAVKRRTKAARETLMSHKPDLVDDFDATMKQVEASAQELAANLRECQKSQDDKALFFGFHPAPEASVAYLHMHTLLPSEEFRQFSTRKHDWKTVPAQVIIDVIEEETARCETNLPNVSWWRLR</sequence>
<comment type="caution">
    <text evidence="2">The sequence shown here is derived from an EMBL/GenBank/DDBJ whole genome shotgun (WGS) entry which is preliminary data.</text>
</comment>
<keyword evidence="1" id="KW-0175">Coiled coil</keyword>
<proteinExistence type="predicted"/>
<dbReference type="OrthoDB" id="1915375at2759"/>
<reference evidence="2" key="1">
    <citation type="submission" date="2020-11" db="EMBL/GenBank/DDBJ databases">
        <authorList>
            <consortium name="DOE Joint Genome Institute"/>
            <person name="Ahrendt S."/>
            <person name="Riley R."/>
            <person name="Andreopoulos W."/>
            <person name="LaButti K."/>
            <person name="Pangilinan J."/>
            <person name="Ruiz-duenas F.J."/>
            <person name="Barrasa J.M."/>
            <person name="Sanchez-Garcia M."/>
            <person name="Camarero S."/>
            <person name="Miyauchi S."/>
            <person name="Serrano A."/>
            <person name="Linde D."/>
            <person name="Babiker R."/>
            <person name="Drula E."/>
            <person name="Ayuso-Fernandez I."/>
            <person name="Pacheco R."/>
            <person name="Padilla G."/>
            <person name="Ferreira P."/>
            <person name="Barriuso J."/>
            <person name="Kellner H."/>
            <person name="Castanera R."/>
            <person name="Alfaro M."/>
            <person name="Ramirez L."/>
            <person name="Pisabarro A.G."/>
            <person name="Kuo A."/>
            <person name="Tritt A."/>
            <person name="Lipzen A."/>
            <person name="He G."/>
            <person name="Yan M."/>
            <person name="Ng V."/>
            <person name="Cullen D."/>
            <person name="Martin F."/>
            <person name="Rosso M.-N."/>
            <person name="Henrissat B."/>
            <person name="Hibbett D."/>
            <person name="Martinez A.T."/>
            <person name="Grigoriev I.V."/>
        </authorList>
    </citation>
    <scope>NUCLEOTIDE SEQUENCE</scope>
    <source>
        <strain evidence="2">AH 44721</strain>
    </source>
</reference>
<dbReference type="AlphaFoldDB" id="A0A9P5NKG8"/>
<dbReference type="Gene3D" id="3.30.428.10">
    <property type="entry name" value="HIT-like"/>
    <property type="match status" value="1"/>
</dbReference>
<dbReference type="InterPro" id="IPR036265">
    <property type="entry name" value="HIT-like_sf"/>
</dbReference>
<keyword evidence="3" id="KW-1185">Reference proteome</keyword>
<dbReference type="EMBL" id="JADNYJ010000068">
    <property type="protein sequence ID" value="KAF8892829.1"/>
    <property type="molecule type" value="Genomic_DNA"/>
</dbReference>
<evidence type="ECO:0000313" key="2">
    <source>
        <dbReference type="EMBL" id="KAF8892829.1"/>
    </source>
</evidence>
<organism evidence="2 3">
    <name type="scientific">Gymnopilus junonius</name>
    <name type="common">Spectacular rustgill mushroom</name>
    <name type="synonym">Gymnopilus spectabilis subsp. junonius</name>
    <dbReference type="NCBI Taxonomy" id="109634"/>
    <lineage>
        <taxon>Eukaryota</taxon>
        <taxon>Fungi</taxon>
        <taxon>Dikarya</taxon>
        <taxon>Basidiomycota</taxon>
        <taxon>Agaricomycotina</taxon>
        <taxon>Agaricomycetes</taxon>
        <taxon>Agaricomycetidae</taxon>
        <taxon>Agaricales</taxon>
        <taxon>Agaricineae</taxon>
        <taxon>Hymenogastraceae</taxon>
        <taxon>Gymnopilus</taxon>
    </lineage>
</organism>
<evidence type="ECO:0000256" key="1">
    <source>
        <dbReference type="SAM" id="Coils"/>
    </source>
</evidence>
<dbReference type="Proteomes" id="UP000724874">
    <property type="component" value="Unassembled WGS sequence"/>
</dbReference>
<evidence type="ECO:0000313" key="3">
    <source>
        <dbReference type="Proteomes" id="UP000724874"/>
    </source>
</evidence>
<name>A0A9P5NKG8_GYMJU</name>
<gene>
    <name evidence="2" type="ORF">CPB84DRAFT_1783645</name>
</gene>